<evidence type="ECO:0000256" key="1">
    <source>
        <dbReference type="ARBA" id="ARBA00004430"/>
    </source>
</evidence>
<proteinExistence type="predicted"/>
<dbReference type="SUPFAM" id="SSF52058">
    <property type="entry name" value="L domain-like"/>
    <property type="match status" value="1"/>
</dbReference>
<reference evidence="3 4" key="1">
    <citation type="journal article" date="2015" name="Genome Biol. Evol.">
        <title>Comparative Genomics of a Bacterivorous Green Alga Reveals Evolutionary Causalities and Consequences of Phago-Mixotrophic Mode of Nutrition.</title>
        <authorList>
            <person name="Burns J.A."/>
            <person name="Paasch A."/>
            <person name="Narechania A."/>
            <person name="Kim E."/>
        </authorList>
    </citation>
    <scope>NUCLEOTIDE SEQUENCE [LARGE SCALE GENOMIC DNA]</scope>
    <source>
        <strain evidence="3 4">PLY_AMNH</strain>
    </source>
</reference>
<evidence type="ECO:0000313" key="4">
    <source>
        <dbReference type="Proteomes" id="UP001190700"/>
    </source>
</evidence>
<feature type="chain" id="PRO_5041985245" description="L domain-like protein" evidence="2">
    <location>
        <begin position="26"/>
        <end position="149"/>
    </location>
</feature>
<evidence type="ECO:0000256" key="2">
    <source>
        <dbReference type="SAM" id="SignalP"/>
    </source>
</evidence>
<keyword evidence="4" id="KW-1185">Reference proteome</keyword>
<dbReference type="InterPro" id="IPR032675">
    <property type="entry name" value="LRR_dom_sf"/>
</dbReference>
<gene>
    <name evidence="3" type="ORF">CYMTET_16794</name>
</gene>
<dbReference type="Gene3D" id="3.80.10.10">
    <property type="entry name" value="Ribonuclease Inhibitor"/>
    <property type="match status" value="1"/>
</dbReference>
<comment type="subcellular location">
    <subcellularLocation>
        <location evidence="1">Cytoplasm</location>
        <location evidence="1">Cytoskeleton</location>
        <location evidence="1">Cilium axoneme</location>
    </subcellularLocation>
</comment>
<keyword evidence="2" id="KW-0732">Signal</keyword>
<dbReference type="PANTHER" id="PTHR48054">
    <property type="entry name" value="RECEPTOR KINASE-LIKE PROTEIN XA21"/>
    <property type="match status" value="1"/>
</dbReference>
<dbReference type="PANTHER" id="PTHR48054:SF82">
    <property type="entry name" value="LRR RECEPTOR-LIKE SERINE_THREONINE-PROTEIN KINASE FLS2"/>
    <property type="match status" value="1"/>
</dbReference>
<dbReference type="Proteomes" id="UP001190700">
    <property type="component" value="Unassembled WGS sequence"/>
</dbReference>
<dbReference type="GO" id="GO:0005930">
    <property type="term" value="C:axoneme"/>
    <property type="evidence" value="ECO:0007669"/>
    <property type="project" value="UniProtKB-SubCell"/>
</dbReference>
<sequence>MVSKSSITSTATCVLFVSALALGTGTTLEDTVAYRSCISAPASCTQLRLIGLNITGPLPSDLSRLTALTTLALSSNSITGTLPSEIGLLTALNYPWLDSNSLTGTIPTEEDLAMPPCTGTVRTWYLNDNRISGSIPTEIGMLKYLALLL</sequence>
<dbReference type="Pfam" id="PF00560">
    <property type="entry name" value="LRR_1"/>
    <property type="match status" value="1"/>
</dbReference>
<protein>
    <recommendedName>
        <fullName evidence="5">L domain-like protein</fullName>
    </recommendedName>
</protein>
<dbReference type="InterPro" id="IPR001611">
    <property type="entry name" value="Leu-rich_rpt"/>
</dbReference>
<name>A0AAE0GCP8_9CHLO</name>
<dbReference type="InterPro" id="IPR052592">
    <property type="entry name" value="LRR-RLK"/>
</dbReference>
<evidence type="ECO:0000313" key="3">
    <source>
        <dbReference type="EMBL" id="KAK3275061.1"/>
    </source>
</evidence>
<dbReference type="AlphaFoldDB" id="A0AAE0GCP8"/>
<evidence type="ECO:0008006" key="5">
    <source>
        <dbReference type="Google" id="ProtNLM"/>
    </source>
</evidence>
<organism evidence="3 4">
    <name type="scientific">Cymbomonas tetramitiformis</name>
    <dbReference type="NCBI Taxonomy" id="36881"/>
    <lineage>
        <taxon>Eukaryota</taxon>
        <taxon>Viridiplantae</taxon>
        <taxon>Chlorophyta</taxon>
        <taxon>Pyramimonadophyceae</taxon>
        <taxon>Pyramimonadales</taxon>
        <taxon>Pyramimonadaceae</taxon>
        <taxon>Cymbomonas</taxon>
    </lineage>
</organism>
<accession>A0AAE0GCP8</accession>
<comment type="caution">
    <text evidence="3">The sequence shown here is derived from an EMBL/GenBank/DDBJ whole genome shotgun (WGS) entry which is preliminary data.</text>
</comment>
<dbReference type="EMBL" id="LGRX02007414">
    <property type="protein sequence ID" value="KAK3275061.1"/>
    <property type="molecule type" value="Genomic_DNA"/>
</dbReference>
<feature type="signal peptide" evidence="2">
    <location>
        <begin position="1"/>
        <end position="25"/>
    </location>
</feature>